<comment type="caution">
    <text evidence="2">The sequence shown here is derived from an EMBL/GenBank/DDBJ whole genome shotgun (WGS) entry which is preliminary data.</text>
</comment>
<gene>
    <name evidence="2" type="ORF">AKAME5_002885800</name>
</gene>
<name>A0AAD3MPB0_LATJO</name>
<reference evidence="2" key="1">
    <citation type="submission" date="2022-08" db="EMBL/GenBank/DDBJ databases">
        <title>Genome sequencing of akame (Lates japonicus).</title>
        <authorList>
            <person name="Hashiguchi Y."/>
            <person name="Takahashi H."/>
        </authorList>
    </citation>
    <scope>NUCLEOTIDE SEQUENCE</scope>
    <source>
        <strain evidence="2">Kochi</strain>
    </source>
</reference>
<evidence type="ECO:0000259" key="1">
    <source>
        <dbReference type="Pfam" id="PF08473"/>
    </source>
</evidence>
<keyword evidence="3" id="KW-1185">Reference proteome</keyword>
<dbReference type="Proteomes" id="UP001279410">
    <property type="component" value="Unassembled WGS sequence"/>
</dbReference>
<dbReference type="InterPro" id="IPR013680">
    <property type="entry name" value="VDCC_a2/dsu"/>
</dbReference>
<sequence length="278" mass="31301">MELAMIMKSGVNGCVVCVFQVYASRRGDSSALLVSVSEDTGTNSAGFYWKEEAETYESSFYKRSLDNDLYIFTPTPHPNKENTSDDSILVSRAVNLNIDGIKLKPAVLVMARFINATVKTNCNDELCGYKRNDDYIDCVILDDGGFLVMSNQDDYIDQIGRFIYPLAVRVKRNGYVEDGLLTVDLTKWKEGDSEDDGLSNLINTIRRATMRPNSRNVDVEGFDRDAWRLVFGRDYRGLMMTKCNDGETVMAVANACVLMMTTVMRDPYPFLPAVKVDR</sequence>
<dbReference type="AlphaFoldDB" id="A0AAD3MPB0"/>
<proteinExistence type="predicted"/>
<feature type="domain" description="Voltage-dependent calcium channel alpha-2/delta subunit conserved region" evidence="1">
    <location>
        <begin position="43"/>
        <end position="163"/>
    </location>
</feature>
<organism evidence="2 3">
    <name type="scientific">Lates japonicus</name>
    <name type="common">Japanese lates</name>
    <dbReference type="NCBI Taxonomy" id="270547"/>
    <lineage>
        <taxon>Eukaryota</taxon>
        <taxon>Metazoa</taxon>
        <taxon>Chordata</taxon>
        <taxon>Craniata</taxon>
        <taxon>Vertebrata</taxon>
        <taxon>Euteleostomi</taxon>
        <taxon>Actinopterygii</taxon>
        <taxon>Neopterygii</taxon>
        <taxon>Teleostei</taxon>
        <taxon>Neoteleostei</taxon>
        <taxon>Acanthomorphata</taxon>
        <taxon>Carangaria</taxon>
        <taxon>Carangaria incertae sedis</taxon>
        <taxon>Centropomidae</taxon>
        <taxon>Lates</taxon>
    </lineage>
</organism>
<evidence type="ECO:0000313" key="2">
    <source>
        <dbReference type="EMBL" id="GLD58797.1"/>
    </source>
</evidence>
<protein>
    <submittedName>
        <fullName evidence="2">Voltage-dependent calcium channel subunit alpha-2/delta-1-like protein</fullName>
    </submittedName>
</protein>
<accession>A0AAD3MPB0</accession>
<evidence type="ECO:0000313" key="3">
    <source>
        <dbReference type="Proteomes" id="UP001279410"/>
    </source>
</evidence>
<dbReference type="EMBL" id="BRZM01004673">
    <property type="protein sequence ID" value="GLD58797.1"/>
    <property type="molecule type" value="Genomic_DNA"/>
</dbReference>
<dbReference type="Pfam" id="PF08473">
    <property type="entry name" value="VGCC_alpha2"/>
    <property type="match status" value="1"/>
</dbReference>